<reference evidence="1" key="1">
    <citation type="submission" date="2017-03" db="EMBL/GenBank/DDBJ databases">
        <title>The mitochondrial genome of the carnivorous plant Utricularia reniformis (Lentibulariaceae): structure, comparative analysis and evolutionary landmarks.</title>
        <authorList>
            <person name="Silva S.R."/>
            <person name="Alvarenga D.O."/>
            <person name="Michael T.P."/>
            <person name="Miranda V.F.O."/>
            <person name="Varani A.M."/>
        </authorList>
    </citation>
    <scope>NUCLEOTIDE SEQUENCE</scope>
</reference>
<sequence>MIKTVSFHQYGSAASFHRSTEPPSLNLAFVPELSYETMEFHRCNHPTVRVTMYPPTYEYLSCTNAVLRGCLSLPSRPTFSAGKSLSIGQ</sequence>
<proteinExistence type="predicted"/>
<geneLocation type="mitochondrion" evidence="1"/>
<name>A0A1Y0B1Q4_9LAMI</name>
<organism evidence="1">
    <name type="scientific">Utricularia reniformis</name>
    <dbReference type="NCBI Taxonomy" id="192314"/>
    <lineage>
        <taxon>Eukaryota</taxon>
        <taxon>Viridiplantae</taxon>
        <taxon>Streptophyta</taxon>
        <taxon>Embryophyta</taxon>
        <taxon>Tracheophyta</taxon>
        <taxon>Spermatophyta</taxon>
        <taxon>Magnoliopsida</taxon>
        <taxon>eudicotyledons</taxon>
        <taxon>Gunneridae</taxon>
        <taxon>Pentapetalae</taxon>
        <taxon>asterids</taxon>
        <taxon>lamiids</taxon>
        <taxon>Lamiales</taxon>
        <taxon>Lentibulariaceae</taxon>
        <taxon>Utricularia</taxon>
    </lineage>
</organism>
<accession>A0A1Y0B1Q4</accession>
<gene>
    <name evidence="1" type="ORF">AEK19_MT1107</name>
</gene>
<dbReference type="EMBL" id="KY774314">
    <property type="protein sequence ID" value="ART31327.1"/>
    <property type="molecule type" value="Genomic_DNA"/>
</dbReference>
<evidence type="ECO:0000313" key="1">
    <source>
        <dbReference type="EMBL" id="ART31327.1"/>
    </source>
</evidence>
<protein>
    <submittedName>
        <fullName evidence="1">Uncharacterized protein</fullName>
    </submittedName>
</protein>
<dbReference type="AlphaFoldDB" id="A0A1Y0B1Q4"/>
<keyword evidence="1" id="KW-0496">Mitochondrion</keyword>